<evidence type="ECO:0000313" key="1">
    <source>
        <dbReference type="EMBL" id="QFS47676.1"/>
    </source>
</evidence>
<evidence type="ECO:0000313" key="2">
    <source>
        <dbReference type="Proteomes" id="UP000326678"/>
    </source>
</evidence>
<dbReference type="Proteomes" id="UP000326678">
    <property type="component" value="Chromosome Gxm1"/>
</dbReference>
<dbReference type="EMBL" id="CP045226">
    <property type="protein sequence ID" value="QFS47676.1"/>
    <property type="molecule type" value="Genomic_DNA"/>
</dbReference>
<sequence length="48" mass="5437">MWGGHPARPVYAILFVEQLTQQMPENVGFRSSTQPTQIYFSGLQQIAL</sequence>
<keyword evidence="2" id="KW-1185">Reference proteome</keyword>
<protein>
    <submittedName>
        <fullName evidence="1">Uncharacterized protein</fullName>
    </submittedName>
</protein>
<name>A0A5P8W5X3_9NOSO</name>
<reference evidence="1 2" key="1">
    <citation type="submission" date="2019-10" db="EMBL/GenBank/DDBJ databases">
        <title>Genomic and transcriptomic insights into the perfect genentic adaptation of a filamentous nitrogen-fixing cyanobacterium to rice fields.</title>
        <authorList>
            <person name="Chen Z."/>
        </authorList>
    </citation>
    <scope>NUCLEOTIDE SEQUENCE [LARGE SCALE GENOMIC DNA]</scope>
    <source>
        <strain evidence="1">CCNUC1</strain>
    </source>
</reference>
<organism evidence="1 2">
    <name type="scientific">Nostoc sphaeroides CCNUC1</name>
    <dbReference type="NCBI Taxonomy" id="2653204"/>
    <lineage>
        <taxon>Bacteria</taxon>
        <taxon>Bacillati</taxon>
        <taxon>Cyanobacteriota</taxon>
        <taxon>Cyanophyceae</taxon>
        <taxon>Nostocales</taxon>
        <taxon>Nostocaceae</taxon>
        <taxon>Nostoc</taxon>
    </lineage>
</organism>
<proteinExistence type="predicted"/>
<gene>
    <name evidence="1" type="ORF">GXM_05168</name>
</gene>
<dbReference type="AlphaFoldDB" id="A0A5P8W5X3"/>
<accession>A0A5P8W5X3</accession>
<dbReference type="KEGG" id="nsh:GXM_05168"/>